<keyword evidence="4" id="KW-0574">Periplasm</keyword>
<dbReference type="InterPro" id="IPR012899">
    <property type="entry name" value="LTXXQ"/>
</dbReference>
<accession>A0A1M4YI74</accession>
<protein>
    <submittedName>
        <fullName evidence="7">Heavy-metal resistance</fullName>
    </submittedName>
</protein>
<dbReference type="Gene3D" id="1.20.120.1490">
    <property type="match status" value="1"/>
</dbReference>
<sequence>MRRERRLIIAASVVALLVVTAVRADAFGGRRFQGPPAHDGPGFLRGIETILDLRLTPEQQDRIQAVLKKHRQEMDDARKVHREARRNLRAVMDDPKSDEAAVRKAFKAVAAAEEELAVLRHTVRREVEGILTPEQREKIRNKLFKHREGIAPPFPGPAGDDAPPKG</sequence>
<dbReference type="Proteomes" id="UP000184076">
    <property type="component" value="Unassembled WGS sequence"/>
</dbReference>
<feature type="region of interest" description="Disordered" evidence="6">
    <location>
        <begin position="146"/>
        <end position="166"/>
    </location>
</feature>
<organism evidence="7 8">
    <name type="scientific">Desulfacinum infernum DSM 9756</name>
    <dbReference type="NCBI Taxonomy" id="1121391"/>
    <lineage>
        <taxon>Bacteria</taxon>
        <taxon>Pseudomonadati</taxon>
        <taxon>Thermodesulfobacteriota</taxon>
        <taxon>Syntrophobacteria</taxon>
        <taxon>Syntrophobacterales</taxon>
        <taxon>Syntrophobacteraceae</taxon>
        <taxon>Desulfacinum</taxon>
    </lineage>
</organism>
<evidence type="ECO:0000256" key="3">
    <source>
        <dbReference type="ARBA" id="ARBA00022729"/>
    </source>
</evidence>
<reference evidence="8" key="1">
    <citation type="submission" date="2016-11" db="EMBL/GenBank/DDBJ databases">
        <authorList>
            <person name="Varghese N."/>
            <person name="Submissions S."/>
        </authorList>
    </citation>
    <scope>NUCLEOTIDE SEQUENCE [LARGE SCALE GENOMIC DNA]</scope>
    <source>
        <strain evidence="8">DSM 9756</strain>
    </source>
</reference>
<feature type="coiled-coil region" evidence="5">
    <location>
        <begin position="60"/>
        <end position="94"/>
    </location>
</feature>
<keyword evidence="5" id="KW-0175">Coiled coil</keyword>
<dbReference type="InterPro" id="IPR052211">
    <property type="entry name" value="Cpx_auxiliary_protein"/>
</dbReference>
<comment type="subcellular location">
    <subcellularLocation>
        <location evidence="1">Periplasm</location>
    </subcellularLocation>
</comment>
<name>A0A1M4YI74_9BACT</name>
<dbReference type="RefSeq" id="WP_073038022.1">
    <property type="nucleotide sequence ID" value="NZ_FQVB01000010.1"/>
</dbReference>
<evidence type="ECO:0000256" key="4">
    <source>
        <dbReference type="ARBA" id="ARBA00022764"/>
    </source>
</evidence>
<evidence type="ECO:0000256" key="6">
    <source>
        <dbReference type="SAM" id="MobiDB-lite"/>
    </source>
</evidence>
<feature type="compositionally biased region" description="Low complexity" evidence="6">
    <location>
        <begin position="157"/>
        <end position="166"/>
    </location>
</feature>
<dbReference type="AlphaFoldDB" id="A0A1M4YI74"/>
<dbReference type="CDD" id="cd09916">
    <property type="entry name" value="CpxP_like"/>
    <property type="match status" value="1"/>
</dbReference>
<dbReference type="InterPro" id="IPR025961">
    <property type="entry name" value="Metal_resist"/>
</dbReference>
<dbReference type="EMBL" id="FQVB01000010">
    <property type="protein sequence ID" value="SHF05232.1"/>
    <property type="molecule type" value="Genomic_DNA"/>
</dbReference>
<evidence type="ECO:0000313" key="8">
    <source>
        <dbReference type="Proteomes" id="UP000184076"/>
    </source>
</evidence>
<proteinExistence type="inferred from homology"/>
<dbReference type="PANTHER" id="PTHR38102">
    <property type="entry name" value="PERIPLASMIC CHAPERONE SPY"/>
    <property type="match status" value="1"/>
</dbReference>
<evidence type="ECO:0000256" key="5">
    <source>
        <dbReference type="SAM" id="Coils"/>
    </source>
</evidence>
<dbReference type="GO" id="GO:0051082">
    <property type="term" value="F:unfolded protein binding"/>
    <property type="evidence" value="ECO:0007669"/>
    <property type="project" value="TreeGrafter"/>
</dbReference>
<dbReference type="Pfam" id="PF13801">
    <property type="entry name" value="Metal_resist"/>
    <property type="match status" value="1"/>
</dbReference>
<dbReference type="PANTHER" id="PTHR38102:SF1">
    <property type="entry name" value="PERIPLASMIC CHAPERONE SPY"/>
    <property type="match status" value="1"/>
</dbReference>
<gene>
    <name evidence="7" type="ORF">SAMN02745206_01261</name>
</gene>
<evidence type="ECO:0000256" key="1">
    <source>
        <dbReference type="ARBA" id="ARBA00004418"/>
    </source>
</evidence>
<dbReference type="GO" id="GO:0030288">
    <property type="term" value="C:outer membrane-bounded periplasmic space"/>
    <property type="evidence" value="ECO:0007669"/>
    <property type="project" value="TreeGrafter"/>
</dbReference>
<comment type="similarity">
    <text evidence="2">Belongs to the CpxP/Spy family.</text>
</comment>
<evidence type="ECO:0000256" key="2">
    <source>
        <dbReference type="ARBA" id="ARBA00008441"/>
    </source>
</evidence>
<dbReference type="STRING" id="1121391.SAMN02745206_01261"/>
<keyword evidence="3" id="KW-0732">Signal</keyword>
<dbReference type="OrthoDB" id="5460457at2"/>
<evidence type="ECO:0000313" key="7">
    <source>
        <dbReference type="EMBL" id="SHF05232.1"/>
    </source>
</evidence>
<keyword evidence="8" id="KW-1185">Reference proteome</keyword>